<evidence type="ECO:0000313" key="19">
    <source>
        <dbReference type="Proteomes" id="UP001430804"/>
    </source>
</evidence>
<keyword evidence="10 15" id="KW-0249">Electron transport</keyword>
<comment type="caution">
    <text evidence="18">The sequence shown here is derived from an EMBL/GenBank/DDBJ whole genome shotgun (WGS) entry which is preliminary data.</text>
</comment>
<organism evidence="18 19">
    <name type="scientific">Pseudohoeflea coraliihabitans</name>
    <dbReference type="NCBI Taxonomy" id="2860393"/>
    <lineage>
        <taxon>Bacteria</taxon>
        <taxon>Pseudomonadati</taxon>
        <taxon>Pseudomonadota</taxon>
        <taxon>Alphaproteobacteria</taxon>
        <taxon>Hyphomicrobiales</taxon>
        <taxon>Rhizobiaceae</taxon>
        <taxon>Pseudohoeflea</taxon>
    </lineage>
</organism>
<dbReference type="InterPro" id="IPR003953">
    <property type="entry name" value="FAD-dep_OxRdtase_2_FAD-bd"/>
</dbReference>
<comment type="catalytic activity">
    <reaction evidence="13 15">
        <text>a quinone + succinate = fumarate + a quinol</text>
        <dbReference type="Rhea" id="RHEA:40523"/>
        <dbReference type="ChEBI" id="CHEBI:24646"/>
        <dbReference type="ChEBI" id="CHEBI:29806"/>
        <dbReference type="ChEBI" id="CHEBI:30031"/>
        <dbReference type="ChEBI" id="CHEBI:132124"/>
        <dbReference type="EC" id="1.3.5.1"/>
    </reaction>
</comment>
<dbReference type="Proteomes" id="UP001430804">
    <property type="component" value="Unassembled WGS sequence"/>
</dbReference>
<comment type="pathway">
    <text evidence="3 15">Carbohydrate metabolism; tricarboxylic acid cycle; fumarate from succinate (bacterial route): step 1/1.</text>
</comment>
<evidence type="ECO:0000256" key="8">
    <source>
        <dbReference type="ARBA" id="ARBA00022630"/>
    </source>
</evidence>
<evidence type="ECO:0000256" key="3">
    <source>
        <dbReference type="ARBA" id="ARBA00004894"/>
    </source>
</evidence>
<evidence type="ECO:0000259" key="16">
    <source>
        <dbReference type="Pfam" id="PF00890"/>
    </source>
</evidence>
<comment type="cofactor">
    <cofactor evidence="1 15">
        <name>FAD</name>
        <dbReference type="ChEBI" id="CHEBI:57692"/>
    </cofactor>
</comment>
<dbReference type="InterPro" id="IPR003952">
    <property type="entry name" value="FRD_SDH_FAD_BS"/>
</dbReference>
<reference evidence="18" key="1">
    <citation type="submission" date="2021-07" db="EMBL/GenBank/DDBJ databases">
        <title>Pseudohoeflea marina sp. nov. a polyhydroxyalcanoate-producing bacterium.</title>
        <authorList>
            <person name="Zheng W."/>
            <person name="Yu S."/>
            <person name="Huang Y."/>
        </authorList>
    </citation>
    <scope>NUCLEOTIDE SEQUENCE</scope>
    <source>
        <strain evidence="18">DP4N28-3</strain>
    </source>
</reference>
<feature type="domain" description="FAD-dependent oxidoreductase 2 FAD-binding" evidence="16">
    <location>
        <begin position="20"/>
        <end position="416"/>
    </location>
</feature>
<keyword evidence="15" id="KW-0816">Tricarboxylic acid cycle</keyword>
<evidence type="ECO:0000313" key="18">
    <source>
        <dbReference type="EMBL" id="MBW3096782.1"/>
    </source>
</evidence>
<evidence type="ECO:0000256" key="6">
    <source>
        <dbReference type="ARBA" id="ARBA00019965"/>
    </source>
</evidence>
<evidence type="ECO:0000256" key="15">
    <source>
        <dbReference type="RuleBase" id="RU362051"/>
    </source>
</evidence>
<evidence type="ECO:0000256" key="5">
    <source>
        <dbReference type="ARBA" id="ARBA00012792"/>
    </source>
</evidence>
<keyword evidence="7 15" id="KW-0813">Transport</keyword>
<evidence type="ECO:0000256" key="9">
    <source>
        <dbReference type="ARBA" id="ARBA00022827"/>
    </source>
</evidence>
<gene>
    <name evidence="18" type="primary">sdhA</name>
    <name evidence="18" type="ORF">KY465_05770</name>
</gene>
<keyword evidence="8 15" id="KW-0285">Flavoprotein</keyword>
<dbReference type="Pfam" id="PF00890">
    <property type="entry name" value="FAD_binding_2"/>
    <property type="match status" value="1"/>
</dbReference>
<protein>
    <recommendedName>
        <fullName evidence="6 14">Succinate dehydrogenase flavoprotein subunit</fullName>
        <ecNumber evidence="5 15">1.3.5.1</ecNumber>
    </recommendedName>
</protein>
<evidence type="ECO:0000256" key="2">
    <source>
        <dbReference type="ARBA" id="ARBA00004515"/>
    </source>
</evidence>
<keyword evidence="11 15" id="KW-0560">Oxidoreductase</keyword>
<name>A0ABS6WLG3_9HYPH</name>
<comment type="similarity">
    <text evidence="4 15">Belongs to the FAD-dependent oxidoreductase 2 family. FRD/SDH subfamily.</text>
</comment>
<proteinExistence type="inferred from homology"/>
<dbReference type="InterPro" id="IPR030664">
    <property type="entry name" value="SdhA/FrdA/AprA"/>
</dbReference>
<dbReference type="Pfam" id="PF02910">
    <property type="entry name" value="Succ_DH_flav_C"/>
    <property type="match status" value="1"/>
</dbReference>
<evidence type="ECO:0000259" key="17">
    <source>
        <dbReference type="Pfam" id="PF02910"/>
    </source>
</evidence>
<dbReference type="NCBIfam" id="TIGR01812">
    <property type="entry name" value="sdhA_frdA_Gneg"/>
    <property type="match status" value="1"/>
</dbReference>
<feature type="domain" description="Fumarate reductase/succinate dehydrogenase flavoprotein-like C-terminal" evidence="17">
    <location>
        <begin position="471"/>
        <end position="606"/>
    </location>
</feature>
<evidence type="ECO:0000256" key="13">
    <source>
        <dbReference type="ARBA" id="ARBA00049220"/>
    </source>
</evidence>
<dbReference type="InterPro" id="IPR015939">
    <property type="entry name" value="Fum_Rdtase/Succ_DH_flav-like_C"/>
</dbReference>
<dbReference type="PANTHER" id="PTHR11632:SF51">
    <property type="entry name" value="SUCCINATE DEHYDROGENASE [UBIQUINONE] FLAVOPROTEIN SUBUNIT, MITOCHONDRIAL"/>
    <property type="match status" value="1"/>
</dbReference>
<keyword evidence="15" id="KW-1003">Cell membrane</keyword>
<evidence type="ECO:0000256" key="12">
    <source>
        <dbReference type="ARBA" id="ARBA00023136"/>
    </source>
</evidence>
<dbReference type="EC" id="1.3.5.1" evidence="5 15"/>
<evidence type="ECO:0000256" key="14">
    <source>
        <dbReference type="NCBIfam" id="TIGR01816"/>
    </source>
</evidence>
<dbReference type="InterPro" id="IPR014006">
    <property type="entry name" value="Succ_Dhase_FrdA_Gneg"/>
</dbReference>
<dbReference type="PANTHER" id="PTHR11632">
    <property type="entry name" value="SUCCINATE DEHYDROGENASE 2 FLAVOPROTEIN SUBUNIT"/>
    <property type="match status" value="1"/>
</dbReference>
<evidence type="ECO:0000256" key="4">
    <source>
        <dbReference type="ARBA" id="ARBA00008040"/>
    </source>
</evidence>
<keyword evidence="19" id="KW-1185">Reference proteome</keyword>
<keyword evidence="15" id="KW-0997">Cell inner membrane</keyword>
<keyword evidence="12 15" id="KW-0472">Membrane</keyword>
<dbReference type="PROSITE" id="PS00504">
    <property type="entry name" value="FRD_SDH_FAD_BINDING"/>
    <property type="match status" value="1"/>
</dbReference>
<evidence type="ECO:0000256" key="7">
    <source>
        <dbReference type="ARBA" id="ARBA00022448"/>
    </source>
</evidence>
<sequence length="606" mass="66213">MQNEVNINGRAYTLEDHAYDVVVVGAGGAGLRATLGMAEQGFKTACITKVFPTRSHTVAAQGGIAASLENMTPDCWQWHLYDTVKGSDWLGDVDAMQYLALEAPKAVYELEHYGVPFSRTEDGRIYQRPFGGHMQNYGDGPPVQRTCAAADRTGHAILHTLYGQSLRHNAEFFIEYFALDLLMEEDGRCTGVVAWNLDDGTIHRFSAKMVVLATGGYGRAYFSATSAHTCTGDGGGMIARAGLPLQDMEFVQFHPTGIYGAGCLITEGARGEGGYLVNSEGERFMERYAPSAKDLASRDVVSRCMTMEIRDGRGVGKDGDHIFLHLDHLDPAVLAERLPGISESARIFAGVDVTRQPIPVLPTVHYNMGGIPTNYWGEVLNPVEGQPDRVTPGLMAVGEAGCASVHGANRLGSNSLIDLVVFGRAAALRAGEVIDRAAAIPGVNEQSFSRIIERFDRIRNADGGTPTAELREKMQRAMQEDAAVFRTQASLEQGCQNISAIWNELSDVKVTDRSMIWNSDLVETLELENLMANAITTVYSAEARKESRGAHAREDFQDRDDTNWRKHTLARLNEAGTVTLDYRPVHVDLIAEGIELAKIAPKARVY</sequence>
<comment type="subcellular location">
    <subcellularLocation>
        <location evidence="2 15">Cell inner membrane</location>
        <topology evidence="2 15">Peripheral membrane protein</topology>
        <orientation evidence="2 15">Cytoplasmic side</orientation>
    </subcellularLocation>
</comment>
<dbReference type="NCBIfam" id="TIGR01816">
    <property type="entry name" value="sdhA_forward"/>
    <property type="match status" value="1"/>
</dbReference>
<dbReference type="InterPro" id="IPR011281">
    <property type="entry name" value="Succ_DH_flav_su_fwd"/>
</dbReference>
<accession>A0ABS6WLG3</accession>
<dbReference type="EMBL" id="JAHWQX010000001">
    <property type="protein sequence ID" value="MBW3096782.1"/>
    <property type="molecule type" value="Genomic_DNA"/>
</dbReference>
<evidence type="ECO:0000256" key="10">
    <source>
        <dbReference type="ARBA" id="ARBA00022982"/>
    </source>
</evidence>
<evidence type="ECO:0000256" key="1">
    <source>
        <dbReference type="ARBA" id="ARBA00001974"/>
    </source>
</evidence>
<dbReference type="RefSeq" id="WP_219200784.1">
    <property type="nucleotide sequence ID" value="NZ_JAHWQX010000001.1"/>
</dbReference>
<evidence type="ECO:0000256" key="11">
    <source>
        <dbReference type="ARBA" id="ARBA00023002"/>
    </source>
</evidence>
<keyword evidence="9 15" id="KW-0274">FAD</keyword>
<dbReference type="PIRSF" id="PIRSF000171">
    <property type="entry name" value="SDHA_APRA_LASPO"/>
    <property type="match status" value="1"/>
</dbReference>